<reference evidence="1" key="1">
    <citation type="journal article" date="2014" name="Front. Microbiol.">
        <title>High frequency of phylogenetically diverse reductive dehalogenase-homologous genes in deep subseafloor sedimentary metagenomes.</title>
        <authorList>
            <person name="Kawai M."/>
            <person name="Futagami T."/>
            <person name="Toyoda A."/>
            <person name="Takaki Y."/>
            <person name="Nishi S."/>
            <person name="Hori S."/>
            <person name="Arai W."/>
            <person name="Tsubouchi T."/>
            <person name="Morono Y."/>
            <person name="Uchiyama I."/>
            <person name="Ito T."/>
            <person name="Fujiyama A."/>
            <person name="Inagaki F."/>
            <person name="Takami H."/>
        </authorList>
    </citation>
    <scope>NUCLEOTIDE SEQUENCE</scope>
    <source>
        <strain evidence="1">Expedition CK06-06</strain>
    </source>
</reference>
<comment type="caution">
    <text evidence="1">The sequence shown here is derived from an EMBL/GenBank/DDBJ whole genome shotgun (WGS) entry which is preliminary data.</text>
</comment>
<dbReference type="AlphaFoldDB" id="X1RNW2"/>
<protein>
    <submittedName>
        <fullName evidence="1">Uncharacterized protein</fullName>
    </submittedName>
</protein>
<feature type="non-terminal residue" evidence="1">
    <location>
        <position position="1"/>
    </location>
</feature>
<gene>
    <name evidence="1" type="ORF">S12H4_26419</name>
</gene>
<accession>X1RNW2</accession>
<dbReference type="EMBL" id="BARW01014986">
    <property type="protein sequence ID" value="GAI82343.1"/>
    <property type="molecule type" value="Genomic_DNA"/>
</dbReference>
<name>X1RNW2_9ZZZZ</name>
<proteinExistence type="predicted"/>
<organism evidence="1">
    <name type="scientific">marine sediment metagenome</name>
    <dbReference type="NCBI Taxonomy" id="412755"/>
    <lineage>
        <taxon>unclassified sequences</taxon>
        <taxon>metagenomes</taxon>
        <taxon>ecological metagenomes</taxon>
    </lineage>
</organism>
<sequence length="142" mass="16363">FIQNNNLTWVDNLLTGSGKDMSNPNHEFYKKNVYGVREYIAKYGVRKCEANAIVIVPELGRKMLQDAVDEWLGKDAYKSYLSALETGQSRAKELIEDKLNNEYEEVKATEDKKPDSEYDNSLVYYVKIGGDDYLCGYSFFTR</sequence>
<evidence type="ECO:0000313" key="1">
    <source>
        <dbReference type="EMBL" id="GAI82343.1"/>
    </source>
</evidence>